<name>A0A6A6NSV6_9PEZI</name>
<reference evidence="2" key="1">
    <citation type="journal article" date="2020" name="Stud. Mycol.">
        <title>101 Dothideomycetes genomes: a test case for predicting lifestyles and emergence of pathogens.</title>
        <authorList>
            <person name="Haridas S."/>
            <person name="Albert R."/>
            <person name="Binder M."/>
            <person name="Bloem J."/>
            <person name="Labutti K."/>
            <person name="Salamov A."/>
            <person name="Andreopoulos B."/>
            <person name="Baker S."/>
            <person name="Barry K."/>
            <person name="Bills G."/>
            <person name="Bluhm B."/>
            <person name="Cannon C."/>
            <person name="Castanera R."/>
            <person name="Culley D."/>
            <person name="Daum C."/>
            <person name="Ezra D."/>
            <person name="Gonzalez J."/>
            <person name="Henrissat B."/>
            <person name="Kuo A."/>
            <person name="Liang C."/>
            <person name="Lipzen A."/>
            <person name="Lutzoni F."/>
            <person name="Magnuson J."/>
            <person name="Mondo S."/>
            <person name="Nolan M."/>
            <person name="Ohm R."/>
            <person name="Pangilinan J."/>
            <person name="Park H.-J."/>
            <person name="Ramirez L."/>
            <person name="Alfaro M."/>
            <person name="Sun H."/>
            <person name="Tritt A."/>
            <person name="Yoshinaga Y."/>
            <person name="Zwiers L.-H."/>
            <person name="Turgeon B."/>
            <person name="Goodwin S."/>
            <person name="Spatafora J."/>
            <person name="Crous P."/>
            <person name="Grigoriev I."/>
        </authorList>
    </citation>
    <scope>NUCLEOTIDE SEQUENCE</scope>
    <source>
        <strain evidence="2">ATCC 16933</strain>
    </source>
</reference>
<dbReference type="Proteomes" id="UP000799766">
    <property type="component" value="Unassembled WGS sequence"/>
</dbReference>
<sequence length="387" mass="43833">MPEGGINFSTEPPLEAYQRTRARRRFYQIVDRFEAADCSSSTSSSSSSSSNRYNRPRLVRLTFEHALSEESKDNVLRAFFRFMPSPMDEDKDIDFTNEDLEKEVYSSLIGFAEYLLNNFFLPLKASSRKTPQPSPVYHSAVQEAQGAQEFAGTPTRLSTLRGSCLVRDRHRCVITRRFDLAEAERRIGRSGSSAQDDDGELLANETRDWEKLEVAHILPHSLTKVGLDSQSERSKQAALMILNMFDNGVAHLIEGIDIDRPRNAITLTPTLHWQFGSFRNFFTPSADHQPHTYRIDSHLPVLLRGPLPVTRSLYLTETRTIDPPSPRLLAVHRAISYILHLSAAGEYIDKILEDIEEQGIRADGSTELGRLVSLRLYGWLDGTVDAY</sequence>
<gene>
    <name evidence="2" type="ORF">BDY21DRAFT_353691</name>
</gene>
<protein>
    <recommendedName>
        <fullName evidence="1">HNH nuclease domain-containing protein</fullName>
    </recommendedName>
</protein>
<proteinExistence type="predicted"/>
<dbReference type="OrthoDB" id="2104739at2759"/>
<feature type="domain" description="HNH nuclease" evidence="1">
    <location>
        <begin position="210"/>
        <end position="279"/>
    </location>
</feature>
<keyword evidence="3" id="KW-1185">Reference proteome</keyword>
<dbReference type="InterPro" id="IPR003615">
    <property type="entry name" value="HNH_nuc"/>
</dbReference>
<dbReference type="Pfam" id="PF13391">
    <property type="entry name" value="HNH_2"/>
    <property type="match status" value="1"/>
</dbReference>
<evidence type="ECO:0000313" key="2">
    <source>
        <dbReference type="EMBL" id="KAF2454343.1"/>
    </source>
</evidence>
<evidence type="ECO:0000259" key="1">
    <source>
        <dbReference type="Pfam" id="PF13391"/>
    </source>
</evidence>
<dbReference type="AlphaFoldDB" id="A0A6A6NSV6"/>
<organism evidence="2 3">
    <name type="scientific">Lineolata rhizophorae</name>
    <dbReference type="NCBI Taxonomy" id="578093"/>
    <lineage>
        <taxon>Eukaryota</taxon>
        <taxon>Fungi</taxon>
        <taxon>Dikarya</taxon>
        <taxon>Ascomycota</taxon>
        <taxon>Pezizomycotina</taxon>
        <taxon>Dothideomycetes</taxon>
        <taxon>Dothideomycetes incertae sedis</taxon>
        <taxon>Lineolatales</taxon>
        <taxon>Lineolataceae</taxon>
        <taxon>Lineolata</taxon>
    </lineage>
</organism>
<dbReference type="EMBL" id="MU001692">
    <property type="protein sequence ID" value="KAF2454343.1"/>
    <property type="molecule type" value="Genomic_DNA"/>
</dbReference>
<evidence type="ECO:0000313" key="3">
    <source>
        <dbReference type="Proteomes" id="UP000799766"/>
    </source>
</evidence>
<accession>A0A6A6NSV6</accession>